<dbReference type="Bgee" id="ENSMUSG00000044005">
    <property type="expression patterns" value="Expressed in left lobe of liver and 127 other cell types or tissues"/>
</dbReference>
<dbReference type="Proteomes" id="UP000000589">
    <property type="component" value="Chromosome 10"/>
</dbReference>
<evidence type="ECO:0000313" key="4">
    <source>
        <dbReference type="Proteomes" id="UP000000589"/>
    </source>
</evidence>
<dbReference type="ProteomicsDB" id="373279"/>
<dbReference type="GeneTree" id="ENSGT00390000010463"/>
<dbReference type="ExpressionAtlas" id="E0CXA4">
    <property type="expression patterns" value="baseline and differential"/>
</dbReference>
<evidence type="ECO:0000313" key="2">
    <source>
        <dbReference type="Ensembl" id="ENSMUSP00000124797.2"/>
    </source>
</evidence>
<name>E0CXA4_MOUSE</name>
<dbReference type="AGR" id="MGI:2143539"/>
<feature type="region of interest" description="Disordered" evidence="1">
    <location>
        <begin position="43"/>
        <end position="75"/>
    </location>
</feature>
<feature type="region of interest" description="Disordered" evidence="1">
    <location>
        <begin position="1"/>
        <end position="29"/>
    </location>
</feature>
<accession>E0CXA4</accession>
<proteinExistence type="evidence at protein level"/>
<dbReference type="Ensembl" id="ENSMUST00000123291.2">
    <property type="protein sequence ID" value="ENSMUSP00000124797.2"/>
    <property type="gene ID" value="ENSMUSG00000044005.14"/>
</dbReference>
<reference evidence="2" key="4">
    <citation type="submission" date="2025-09" db="UniProtKB">
        <authorList>
            <consortium name="Ensembl"/>
        </authorList>
    </citation>
    <scope>IDENTIFICATION</scope>
    <source>
        <strain evidence="2">C57BL/6J</strain>
    </source>
</reference>
<gene>
    <name evidence="2 3" type="primary">Gls2</name>
</gene>
<feature type="non-terminal residue" evidence="2">
    <location>
        <position position="135"/>
    </location>
</feature>
<evidence type="ECO:0000313" key="3">
    <source>
        <dbReference type="MGI" id="MGI:2143539"/>
    </source>
</evidence>
<keyword evidence="4" id="KW-1185">Reference proteome</keyword>
<reference evidence="2 4" key="1">
    <citation type="journal article" date="2009" name="PLoS Biol.">
        <title>Lineage-specific biology revealed by a finished genome assembly of the mouse.</title>
        <authorList>
            <consortium name="Mouse Genome Sequencing Consortium"/>
            <person name="Church D.M."/>
            <person name="Goodstadt L."/>
            <person name="Hillier L.W."/>
            <person name="Zody M.C."/>
            <person name="Goldstein S."/>
            <person name="She X."/>
            <person name="Bult C.J."/>
            <person name="Agarwala R."/>
            <person name="Cherry J.L."/>
            <person name="DiCuccio M."/>
            <person name="Hlavina W."/>
            <person name="Kapustin Y."/>
            <person name="Meric P."/>
            <person name="Maglott D."/>
            <person name="Birtle Z."/>
            <person name="Marques A.C."/>
            <person name="Graves T."/>
            <person name="Zhou S."/>
            <person name="Teague B."/>
            <person name="Potamousis K."/>
            <person name="Churas C."/>
            <person name="Place M."/>
            <person name="Herschleb J."/>
            <person name="Runnheim R."/>
            <person name="Forrest D."/>
            <person name="Amos-Landgraf J."/>
            <person name="Schwartz D.C."/>
            <person name="Cheng Z."/>
            <person name="Lindblad-Toh K."/>
            <person name="Eichler E.E."/>
            <person name="Ponting C.P."/>
        </authorList>
    </citation>
    <scope>NUCLEOTIDE SEQUENCE [LARGE SCALE GENOMIC DNA]</scope>
    <source>
        <strain evidence="2 4">C57BL/6J</strain>
    </source>
</reference>
<dbReference type="Antibodypedia" id="28236">
    <property type="antibodies" value="306 antibodies from 31 providers"/>
</dbReference>
<evidence type="ECO:0007829" key="5">
    <source>
        <dbReference type="ProteomicsDB" id="E0CXA4"/>
    </source>
</evidence>
<reference evidence="2 4" key="2">
    <citation type="journal article" date="2011" name="PLoS Biol.">
        <title>Modernizing reference genome assemblies.</title>
        <authorList>
            <person name="Church D.M."/>
            <person name="Schneider V.A."/>
            <person name="Graves T."/>
            <person name="Auger K."/>
            <person name="Cunningham F."/>
            <person name="Bouk N."/>
            <person name="Chen H.C."/>
            <person name="Agarwala R."/>
            <person name="McLaren W.M."/>
            <person name="Ritchie G.R."/>
            <person name="Albracht D."/>
            <person name="Kremitzki M."/>
            <person name="Rock S."/>
            <person name="Kotkiewicz H."/>
            <person name="Kremitzki C."/>
            <person name="Wollam A."/>
            <person name="Trani L."/>
            <person name="Fulton L."/>
            <person name="Fulton R."/>
            <person name="Matthews L."/>
            <person name="Whitehead S."/>
            <person name="Chow W."/>
            <person name="Torrance J."/>
            <person name="Dunn M."/>
            <person name="Harden G."/>
            <person name="Threadgold G."/>
            <person name="Wood J."/>
            <person name="Collins J."/>
            <person name="Heath P."/>
            <person name="Griffiths G."/>
            <person name="Pelan S."/>
            <person name="Grafham D."/>
            <person name="Eichler E.E."/>
            <person name="Weinstock G."/>
            <person name="Mardis E.R."/>
            <person name="Wilson R.K."/>
            <person name="Howe K."/>
            <person name="Flicek P."/>
            <person name="Hubbard T."/>
        </authorList>
    </citation>
    <scope>NUCLEOTIDE SEQUENCE [LARGE SCALE GENOMIC DNA]</scope>
    <source>
        <strain evidence="2 4">C57BL/6J</strain>
    </source>
</reference>
<protein>
    <submittedName>
        <fullName evidence="2">Glutaminase 2 (liver, mitochondrial)</fullName>
    </submittedName>
</protein>
<dbReference type="HOGENOM" id="CLU_1890536_0_0_1"/>
<keyword evidence="5" id="KW-1267">Proteomics identification</keyword>
<dbReference type="VEuPathDB" id="HostDB:ENSMUSG00000044005"/>
<sequence>MRSMRALQNALSRAGSHGRRGGWGHPSRGPLLGRGVRYYLGEAAAQGRGTPHSHQPQHSDQCGALGPPRSGGQVLSAALGRSGAVRPGGRLGRSVFEMMPVQVTPHTAACCLDLVTCFSTLLQRDRSVSLSTSSP</sequence>
<dbReference type="AlphaFoldDB" id="E0CXA4"/>
<organism evidence="2 4">
    <name type="scientific">Mus musculus</name>
    <name type="common">Mouse</name>
    <dbReference type="NCBI Taxonomy" id="10090"/>
    <lineage>
        <taxon>Eukaryota</taxon>
        <taxon>Metazoa</taxon>
        <taxon>Chordata</taxon>
        <taxon>Craniata</taxon>
        <taxon>Vertebrata</taxon>
        <taxon>Euteleostomi</taxon>
        <taxon>Mammalia</taxon>
        <taxon>Eutheria</taxon>
        <taxon>Euarchontoglires</taxon>
        <taxon>Glires</taxon>
        <taxon>Rodentia</taxon>
        <taxon>Myomorpha</taxon>
        <taxon>Muroidea</taxon>
        <taxon>Muridae</taxon>
        <taxon>Murinae</taxon>
        <taxon>Mus</taxon>
        <taxon>Mus</taxon>
    </lineage>
</organism>
<reference evidence="2" key="3">
    <citation type="submission" date="2025-08" db="UniProtKB">
        <authorList>
            <consortium name="Ensembl"/>
        </authorList>
    </citation>
    <scope>IDENTIFICATION</scope>
    <source>
        <strain evidence="2">C57BL/6J</strain>
    </source>
</reference>
<evidence type="ECO:0000256" key="1">
    <source>
        <dbReference type="SAM" id="MobiDB-lite"/>
    </source>
</evidence>
<dbReference type="MGI" id="MGI:2143539">
    <property type="gene designation" value="Gls2"/>
</dbReference>